<organism evidence="1 2">
    <name type="scientific">Paenibacillus pinisoli</name>
    <dbReference type="NCBI Taxonomy" id="1276110"/>
    <lineage>
        <taxon>Bacteria</taxon>
        <taxon>Bacillati</taxon>
        <taxon>Bacillota</taxon>
        <taxon>Bacilli</taxon>
        <taxon>Bacillales</taxon>
        <taxon>Paenibacillaceae</taxon>
        <taxon>Paenibacillus</taxon>
    </lineage>
</organism>
<dbReference type="Proteomes" id="UP000267798">
    <property type="component" value="Unassembled WGS sequence"/>
</dbReference>
<gene>
    <name evidence="1" type="ORF">D3P09_06725</name>
</gene>
<evidence type="ECO:0000313" key="2">
    <source>
        <dbReference type="Proteomes" id="UP000267798"/>
    </source>
</evidence>
<proteinExistence type="predicted"/>
<protein>
    <submittedName>
        <fullName evidence="1">Uncharacterized protein</fullName>
    </submittedName>
</protein>
<accession>A0A3A6PJU3</accession>
<name>A0A3A6PJU3_9BACL</name>
<comment type="caution">
    <text evidence="1">The sequence shown here is derived from an EMBL/GenBank/DDBJ whole genome shotgun (WGS) entry which is preliminary data.</text>
</comment>
<reference evidence="1 2" key="1">
    <citation type="submission" date="2018-09" db="EMBL/GenBank/DDBJ databases">
        <title>Paenibacillus aracenensis nov. sp. isolated from a cave in southern Spain.</title>
        <authorList>
            <person name="Jurado V."/>
            <person name="Gutierrez-Patricio S."/>
            <person name="Gonzalez-Pimentel J.L."/>
            <person name="Miller A.Z."/>
            <person name="Laiz L."/>
            <person name="Saiz-Jimenez C."/>
        </authorList>
    </citation>
    <scope>NUCLEOTIDE SEQUENCE [LARGE SCALE GENOMIC DNA]</scope>
    <source>
        <strain evidence="1 2">JCM 19203</strain>
    </source>
</reference>
<dbReference type="RefSeq" id="WP_120108211.1">
    <property type="nucleotide sequence ID" value="NZ_QXQB01000001.1"/>
</dbReference>
<dbReference type="EMBL" id="QXQB01000001">
    <property type="protein sequence ID" value="RJX41647.1"/>
    <property type="molecule type" value="Genomic_DNA"/>
</dbReference>
<dbReference type="OrthoDB" id="2735059at2"/>
<dbReference type="AlphaFoldDB" id="A0A3A6PJU3"/>
<sequence length="127" mass="15313">MEFIKNYHYIIDKLPFFRVKDVRLVVSVSYYIDYNEYYDEVSYLEIGYILDSTTEIKKHRLLLKFHEVKSLSLSGFGGAFNQIMGFNITDMGDHKWDNEQRYYVHDYENDIMKFYCKSVEVLSIEEL</sequence>
<keyword evidence="2" id="KW-1185">Reference proteome</keyword>
<evidence type="ECO:0000313" key="1">
    <source>
        <dbReference type="EMBL" id="RJX41647.1"/>
    </source>
</evidence>